<keyword evidence="8" id="KW-0597">Phosphoprotein</keyword>
<evidence type="ECO:0000256" key="4">
    <source>
        <dbReference type="ARBA" id="ARBA00005864"/>
    </source>
</evidence>
<gene>
    <name evidence="18" type="ORF">GDO81_013110</name>
</gene>
<evidence type="ECO:0000256" key="5">
    <source>
        <dbReference type="ARBA" id="ARBA00022443"/>
    </source>
</evidence>
<dbReference type="PRINTS" id="PR00452">
    <property type="entry name" value="SH3DOMAIN"/>
</dbReference>
<dbReference type="GO" id="GO:0002250">
    <property type="term" value="P:adaptive immune response"/>
    <property type="evidence" value="ECO:0007669"/>
    <property type="project" value="UniProtKB-KW"/>
</dbReference>
<dbReference type="SUPFAM" id="SSF50729">
    <property type="entry name" value="PH domain-like"/>
    <property type="match status" value="1"/>
</dbReference>
<keyword evidence="11" id="KW-0472">Membrane</keyword>
<reference evidence="18" key="1">
    <citation type="thesis" date="2020" institute="ProQuest LLC" country="789 East Eisenhower Parkway, Ann Arbor, MI, USA">
        <title>Comparative Genomics and Chromosome Evolution.</title>
        <authorList>
            <person name="Mudd A.B."/>
        </authorList>
    </citation>
    <scope>NUCLEOTIDE SEQUENCE</scope>
    <source>
        <strain evidence="18">237g6f4</strain>
        <tissue evidence="18">Blood</tissue>
    </source>
</reference>
<dbReference type="SMART" id="SM00233">
    <property type="entry name" value="PH"/>
    <property type="match status" value="1"/>
</dbReference>
<dbReference type="InterPro" id="IPR037781">
    <property type="entry name" value="SKAP_fam"/>
</dbReference>
<dbReference type="InterPro" id="IPR001452">
    <property type="entry name" value="SH3_domain"/>
</dbReference>
<keyword evidence="10" id="KW-1064">Adaptive immunity</keyword>
<dbReference type="EMBL" id="WNYA01000006">
    <property type="protein sequence ID" value="KAG8566110.1"/>
    <property type="molecule type" value="Genomic_DNA"/>
</dbReference>
<evidence type="ECO:0000256" key="15">
    <source>
        <dbReference type="SAM" id="MobiDB-lite"/>
    </source>
</evidence>
<dbReference type="Proteomes" id="UP000824782">
    <property type="component" value="Unassembled WGS sequence"/>
</dbReference>
<evidence type="ECO:0000259" key="17">
    <source>
        <dbReference type="PROSITE" id="PS50003"/>
    </source>
</evidence>
<evidence type="ECO:0000256" key="11">
    <source>
        <dbReference type="ARBA" id="ARBA00023136"/>
    </source>
</evidence>
<evidence type="ECO:0000256" key="2">
    <source>
        <dbReference type="ARBA" id="ARBA00004236"/>
    </source>
</evidence>
<proteinExistence type="inferred from homology"/>
<keyword evidence="6" id="KW-1003">Cell membrane</keyword>
<dbReference type="InterPro" id="IPR011993">
    <property type="entry name" value="PH-like_dom_sf"/>
</dbReference>
<evidence type="ECO:0000256" key="1">
    <source>
        <dbReference type="ARBA" id="ARBA00004123"/>
    </source>
</evidence>
<dbReference type="PANTHER" id="PTHR15129:SF1">
    <property type="entry name" value="SRC KINASE-ASSOCIATED PHOSPHOPROTEIN 1"/>
    <property type="match status" value="1"/>
</dbReference>
<evidence type="ECO:0000256" key="6">
    <source>
        <dbReference type="ARBA" id="ARBA00022475"/>
    </source>
</evidence>
<dbReference type="SMART" id="SM00326">
    <property type="entry name" value="SH3"/>
    <property type="match status" value="1"/>
</dbReference>
<dbReference type="InterPro" id="IPR036028">
    <property type="entry name" value="SH3-like_dom_sf"/>
</dbReference>
<feature type="region of interest" description="Disordered" evidence="15">
    <location>
        <begin position="166"/>
        <end position="186"/>
    </location>
</feature>
<comment type="caution">
    <text evidence="18">The sequence shown here is derived from an EMBL/GenBank/DDBJ whole genome shotgun (WGS) entry which is preliminary data.</text>
</comment>
<dbReference type="Pfam" id="PF00169">
    <property type="entry name" value="PH"/>
    <property type="match status" value="1"/>
</dbReference>
<name>A0AAV7AZA8_ENGPU</name>
<dbReference type="GO" id="GO:0005737">
    <property type="term" value="C:cytoplasm"/>
    <property type="evidence" value="ECO:0007669"/>
    <property type="project" value="UniProtKB-SubCell"/>
</dbReference>
<dbReference type="SUPFAM" id="SSF50044">
    <property type="entry name" value="SH3-domain"/>
    <property type="match status" value="1"/>
</dbReference>
<evidence type="ECO:0000256" key="3">
    <source>
        <dbReference type="ARBA" id="ARBA00004496"/>
    </source>
</evidence>
<dbReference type="PANTHER" id="PTHR15129">
    <property type="entry name" value="SRC-ASSOCIATED ADAPTOR PROTEIN"/>
    <property type="match status" value="1"/>
</dbReference>
<keyword evidence="9" id="KW-0391">Immunity</keyword>
<organism evidence="18 19">
    <name type="scientific">Engystomops pustulosus</name>
    <name type="common">Tungara frog</name>
    <name type="synonym">Physalaemus pustulosus</name>
    <dbReference type="NCBI Taxonomy" id="76066"/>
    <lineage>
        <taxon>Eukaryota</taxon>
        <taxon>Metazoa</taxon>
        <taxon>Chordata</taxon>
        <taxon>Craniata</taxon>
        <taxon>Vertebrata</taxon>
        <taxon>Euteleostomi</taxon>
        <taxon>Amphibia</taxon>
        <taxon>Batrachia</taxon>
        <taxon>Anura</taxon>
        <taxon>Neobatrachia</taxon>
        <taxon>Hyloidea</taxon>
        <taxon>Leptodactylidae</taxon>
        <taxon>Leiuperinae</taxon>
        <taxon>Engystomops</taxon>
    </lineage>
</organism>
<keyword evidence="12" id="KW-0539">Nucleus</keyword>
<evidence type="ECO:0000256" key="14">
    <source>
        <dbReference type="PROSITE-ProRule" id="PRU00192"/>
    </source>
</evidence>
<evidence type="ECO:0000313" key="18">
    <source>
        <dbReference type="EMBL" id="KAG8566110.1"/>
    </source>
</evidence>
<evidence type="ECO:0000256" key="10">
    <source>
        <dbReference type="ARBA" id="ARBA00023130"/>
    </source>
</evidence>
<dbReference type="InterPro" id="IPR001849">
    <property type="entry name" value="PH_domain"/>
</dbReference>
<evidence type="ECO:0000256" key="8">
    <source>
        <dbReference type="ARBA" id="ARBA00022553"/>
    </source>
</evidence>
<keyword evidence="19" id="KW-1185">Reference proteome</keyword>
<keyword evidence="5 14" id="KW-0728">SH3 domain</keyword>
<comment type="subcellular location">
    <subcellularLocation>
        <location evidence="2">Cell membrane</location>
    </subcellularLocation>
    <subcellularLocation>
        <location evidence="3">Cytoplasm</location>
    </subcellularLocation>
    <subcellularLocation>
        <location evidence="1">Nucleus</location>
    </subcellularLocation>
</comment>
<protein>
    <recommendedName>
        <fullName evidence="13">Src kinase-associated phosphoprotein 1</fullName>
    </recommendedName>
</protein>
<dbReference type="Pfam" id="PF00018">
    <property type="entry name" value="SH3_1"/>
    <property type="match status" value="1"/>
</dbReference>
<evidence type="ECO:0000313" key="19">
    <source>
        <dbReference type="Proteomes" id="UP000824782"/>
    </source>
</evidence>
<evidence type="ECO:0000256" key="12">
    <source>
        <dbReference type="ARBA" id="ARBA00023242"/>
    </source>
</evidence>
<evidence type="ECO:0000256" key="9">
    <source>
        <dbReference type="ARBA" id="ARBA00022859"/>
    </source>
</evidence>
<dbReference type="FunFam" id="2.30.30.40:FF:000097">
    <property type="entry name" value="Putative src kinase-associated phosphoprotein 2"/>
    <property type="match status" value="1"/>
</dbReference>
<evidence type="ECO:0000256" key="13">
    <source>
        <dbReference type="ARBA" id="ARBA00039670"/>
    </source>
</evidence>
<dbReference type="Gene3D" id="2.30.29.30">
    <property type="entry name" value="Pleckstrin-homology domain (PH domain)/Phosphotyrosine-binding domain (PTB)"/>
    <property type="match status" value="1"/>
</dbReference>
<dbReference type="Gene3D" id="2.30.30.40">
    <property type="entry name" value="SH3 Domains"/>
    <property type="match status" value="1"/>
</dbReference>
<keyword evidence="7" id="KW-0963">Cytoplasm</keyword>
<dbReference type="GO" id="GO:0005634">
    <property type="term" value="C:nucleus"/>
    <property type="evidence" value="ECO:0007669"/>
    <property type="project" value="UniProtKB-SubCell"/>
</dbReference>
<dbReference type="GO" id="GO:0005886">
    <property type="term" value="C:plasma membrane"/>
    <property type="evidence" value="ECO:0007669"/>
    <property type="project" value="UniProtKB-SubCell"/>
</dbReference>
<evidence type="ECO:0000256" key="7">
    <source>
        <dbReference type="ARBA" id="ARBA00022490"/>
    </source>
</evidence>
<dbReference type="AlphaFoldDB" id="A0AAV7AZA8"/>
<dbReference type="PROSITE" id="PS50003">
    <property type="entry name" value="PH_DOMAIN"/>
    <property type="match status" value="1"/>
</dbReference>
<feature type="domain" description="PH" evidence="17">
    <location>
        <begin position="38"/>
        <end position="145"/>
    </location>
</feature>
<sequence length="273" mass="31736">MANLWHWCQRCHSEPFLWELRPSPEMTPETRDLDEPEKILKQDYLEKRNRDHGFFGSEWQKRWCVLTNISFCYYSSEKDFNARKVPKGGFLIKDCGAQMVSNIRKDSRRDCCFELVSPGNRSFEFTAGSPAEAKEWVEQVQFLVKDIISTSIPCEDDEESYDDVESVNSSHLMRSPPLNRTNGPAEDDDIYEEVPGDEENGYLEGETVINYADYYQGLWNCRGDRSDELSFQRGDIIRILSKEYNAYGWWIGELDGVIGIVPKEYLQGAFVLR</sequence>
<accession>A0AAV7AZA8</accession>
<feature type="domain" description="SH3" evidence="16">
    <location>
        <begin position="210"/>
        <end position="271"/>
    </location>
</feature>
<dbReference type="PROSITE" id="PS50002">
    <property type="entry name" value="SH3"/>
    <property type="match status" value="1"/>
</dbReference>
<evidence type="ECO:0000259" key="16">
    <source>
        <dbReference type="PROSITE" id="PS50002"/>
    </source>
</evidence>
<comment type="similarity">
    <text evidence="4">Belongs to the SKAP family.</text>
</comment>